<organism evidence="1 2">
    <name type="scientific">Skermanella stibiiresistens SB22</name>
    <dbReference type="NCBI Taxonomy" id="1385369"/>
    <lineage>
        <taxon>Bacteria</taxon>
        <taxon>Pseudomonadati</taxon>
        <taxon>Pseudomonadota</taxon>
        <taxon>Alphaproteobacteria</taxon>
        <taxon>Rhodospirillales</taxon>
        <taxon>Azospirillaceae</taxon>
        <taxon>Skermanella</taxon>
    </lineage>
</organism>
<dbReference type="Gene3D" id="1.10.10.10">
    <property type="entry name" value="Winged helix-like DNA-binding domain superfamily/Winged helix DNA-binding domain"/>
    <property type="match status" value="1"/>
</dbReference>
<dbReference type="SUPFAM" id="SSF46689">
    <property type="entry name" value="Homeodomain-like"/>
    <property type="match status" value="1"/>
</dbReference>
<dbReference type="InterPro" id="IPR009057">
    <property type="entry name" value="Homeodomain-like_sf"/>
</dbReference>
<dbReference type="Proteomes" id="UP000019486">
    <property type="component" value="Unassembled WGS sequence"/>
</dbReference>
<sequence length="196" mass="22057">MALGMETALTAREASFVADVDYGKVTKAFENHRVTTVANLPRQRTLDLRGTFELAVAERLKHYPAPVRKRIEGKVADAIRDADGLSEVEDVDHTEHCVVTTFKSSELAKLVTERLAKIERIRELIVMDEDVQGGAPTFKGTRVLVRHVAGLVHNKVDRREIAEDFPRITDEMIELAVLFDRLYPQRGRPLGKGRDV</sequence>
<name>W9GVD7_9PROT</name>
<accession>W9GVD7</accession>
<dbReference type="STRING" id="1385369.N825_09240"/>
<evidence type="ECO:0008006" key="3">
    <source>
        <dbReference type="Google" id="ProtNLM"/>
    </source>
</evidence>
<dbReference type="OrthoDB" id="200074at2"/>
<gene>
    <name evidence="1" type="ORF">N825_09240</name>
</gene>
<proteinExistence type="predicted"/>
<reference evidence="1 2" key="1">
    <citation type="submission" date="2013-08" db="EMBL/GenBank/DDBJ databases">
        <title>The genome sequence of Skermanella stibiiresistens.</title>
        <authorList>
            <person name="Zhu W."/>
            <person name="Wang G."/>
        </authorList>
    </citation>
    <scope>NUCLEOTIDE SEQUENCE [LARGE SCALE GENOMIC DNA]</scope>
    <source>
        <strain evidence="1 2">SB22</strain>
    </source>
</reference>
<comment type="caution">
    <text evidence="1">The sequence shown here is derived from an EMBL/GenBank/DDBJ whole genome shotgun (WGS) entry which is preliminary data.</text>
</comment>
<dbReference type="EMBL" id="AVFL01000023">
    <property type="protein sequence ID" value="EWY37754.1"/>
    <property type="molecule type" value="Genomic_DNA"/>
</dbReference>
<dbReference type="InterPro" id="IPR007367">
    <property type="entry name" value="DUF433"/>
</dbReference>
<dbReference type="AlphaFoldDB" id="W9GVD7"/>
<dbReference type="Pfam" id="PF04255">
    <property type="entry name" value="DUF433"/>
    <property type="match status" value="1"/>
</dbReference>
<dbReference type="InterPro" id="IPR036388">
    <property type="entry name" value="WH-like_DNA-bd_sf"/>
</dbReference>
<keyword evidence="2" id="KW-1185">Reference proteome</keyword>
<protein>
    <recommendedName>
        <fullName evidence="3">DUF433 domain-containing protein</fullName>
    </recommendedName>
</protein>
<evidence type="ECO:0000313" key="2">
    <source>
        <dbReference type="Proteomes" id="UP000019486"/>
    </source>
</evidence>
<evidence type="ECO:0000313" key="1">
    <source>
        <dbReference type="EMBL" id="EWY37754.1"/>
    </source>
</evidence>
<dbReference type="RefSeq" id="WP_051513024.1">
    <property type="nucleotide sequence ID" value="NZ_AVFL01000023.1"/>
</dbReference>